<sequence>CENNRWLINNKLYYTGTATCKNSLVKPNSASWFVTSEGKDVELAQAECTSDMKCANATSYTNECRSKSSCESLWKLDGIRCPVEHRLRYTRSSGKPLDMEIEKFKCDQKIGRFVVEDNKTVVIDKGANIYCEGESFFSHL</sequence>
<protein>
    <submittedName>
        <fullName evidence="1">Uncharacterized protein</fullName>
    </submittedName>
</protein>
<accession>A0AAV5SKR1</accession>
<dbReference type="Proteomes" id="UP001432027">
    <property type="component" value="Unassembled WGS sequence"/>
</dbReference>
<evidence type="ECO:0000313" key="2">
    <source>
        <dbReference type="Proteomes" id="UP001432027"/>
    </source>
</evidence>
<gene>
    <name evidence="1" type="ORF">PENTCL1PPCAC_5367</name>
</gene>
<proteinExistence type="predicted"/>
<evidence type="ECO:0000313" key="1">
    <source>
        <dbReference type="EMBL" id="GMS83192.1"/>
    </source>
</evidence>
<feature type="non-terminal residue" evidence="1">
    <location>
        <position position="1"/>
    </location>
</feature>
<name>A0AAV5SKR1_9BILA</name>
<organism evidence="1 2">
    <name type="scientific">Pristionchus entomophagus</name>
    <dbReference type="NCBI Taxonomy" id="358040"/>
    <lineage>
        <taxon>Eukaryota</taxon>
        <taxon>Metazoa</taxon>
        <taxon>Ecdysozoa</taxon>
        <taxon>Nematoda</taxon>
        <taxon>Chromadorea</taxon>
        <taxon>Rhabditida</taxon>
        <taxon>Rhabditina</taxon>
        <taxon>Diplogasteromorpha</taxon>
        <taxon>Diplogasteroidea</taxon>
        <taxon>Neodiplogasteridae</taxon>
        <taxon>Pristionchus</taxon>
    </lineage>
</organism>
<keyword evidence="2" id="KW-1185">Reference proteome</keyword>
<feature type="non-terminal residue" evidence="1">
    <location>
        <position position="140"/>
    </location>
</feature>
<reference evidence="1" key="1">
    <citation type="submission" date="2023-10" db="EMBL/GenBank/DDBJ databases">
        <title>Genome assembly of Pristionchus species.</title>
        <authorList>
            <person name="Yoshida K."/>
            <person name="Sommer R.J."/>
        </authorList>
    </citation>
    <scope>NUCLEOTIDE SEQUENCE</scope>
    <source>
        <strain evidence="1">RS0144</strain>
    </source>
</reference>
<dbReference type="AlphaFoldDB" id="A0AAV5SKR1"/>
<dbReference type="EMBL" id="BTSX01000002">
    <property type="protein sequence ID" value="GMS83192.1"/>
    <property type="molecule type" value="Genomic_DNA"/>
</dbReference>
<comment type="caution">
    <text evidence="1">The sequence shown here is derived from an EMBL/GenBank/DDBJ whole genome shotgun (WGS) entry which is preliminary data.</text>
</comment>